<feature type="domain" description="GH15-like" evidence="1">
    <location>
        <begin position="236"/>
        <end position="594"/>
    </location>
</feature>
<accession>A0ABV3G7G6</accession>
<dbReference type="Pfam" id="PF00723">
    <property type="entry name" value="Glyco_hydro_15"/>
    <property type="match status" value="1"/>
</dbReference>
<evidence type="ECO:0000259" key="2">
    <source>
        <dbReference type="Pfam" id="PF19291"/>
    </source>
</evidence>
<evidence type="ECO:0000313" key="4">
    <source>
        <dbReference type="Proteomes" id="UP001551675"/>
    </source>
</evidence>
<dbReference type="PANTHER" id="PTHR31616:SF10">
    <property type="entry name" value="TREHALASE"/>
    <property type="match status" value="1"/>
</dbReference>
<keyword evidence="3" id="KW-0378">Hydrolase</keyword>
<dbReference type="InterPro" id="IPR012341">
    <property type="entry name" value="6hp_glycosidase-like_sf"/>
</dbReference>
<dbReference type="Gene3D" id="1.50.10.10">
    <property type="match status" value="1"/>
</dbReference>
<dbReference type="GO" id="GO:0016787">
    <property type="term" value="F:hydrolase activity"/>
    <property type="evidence" value="ECO:0007669"/>
    <property type="project" value="UniProtKB-KW"/>
</dbReference>
<dbReference type="Proteomes" id="UP001551675">
    <property type="component" value="Unassembled WGS sequence"/>
</dbReference>
<dbReference type="PANTHER" id="PTHR31616">
    <property type="entry name" value="TREHALASE"/>
    <property type="match status" value="1"/>
</dbReference>
<proteinExistence type="predicted"/>
<organism evidence="3 4">
    <name type="scientific">Microtetraspora glauca</name>
    <dbReference type="NCBI Taxonomy" id="1996"/>
    <lineage>
        <taxon>Bacteria</taxon>
        <taxon>Bacillati</taxon>
        <taxon>Actinomycetota</taxon>
        <taxon>Actinomycetes</taxon>
        <taxon>Streptosporangiales</taxon>
        <taxon>Streptosporangiaceae</taxon>
        <taxon>Microtetraspora</taxon>
    </lineage>
</organism>
<reference evidence="3 4" key="1">
    <citation type="submission" date="2024-06" db="EMBL/GenBank/DDBJ databases">
        <title>The Natural Products Discovery Center: Release of the First 8490 Sequenced Strains for Exploring Actinobacteria Biosynthetic Diversity.</title>
        <authorList>
            <person name="Kalkreuter E."/>
            <person name="Kautsar S.A."/>
            <person name="Yang D."/>
            <person name="Bader C.D."/>
            <person name="Teijaro C.N."/>
            <person name="Fluegel L."/>
            <person name="Davis C.M."/>
            <person name="Simpson J.R."/>
            <person name="Lauterbach L."/>
            <person name="Steele A.D."/>
            <person name="Gui C."/>
            <person name="Meng S."/>
            <person name="Li G."/>
            <person name="Viehrig K."/>
            <person name="Ye F."/>
            <person name="Su P."/>
            <person name="Kiefer A.F."/>
            <person name="Nichols A."/>
            <person name="Cepeda A.J."/>
            <person name="Yan W."/>
            <person name="Fan B."/>
            <person name="Jiang Y."/>
            <person name="Adhikari A."/>
            <person name="Zheng C.-J."/>
            <person name="Schuster L."/>
            <person name="Cowan T.M."/>
            <person name="Smanski M.J."/>
            <person name="Chevrette M.G."/>
            <person name="De Carvalho L.P.S."/>
            <person name="Shen B."/>
        </authorList>
    </citation>
    <scope>NUCLEOTIDE SEQUENCE [LARGE SCALE GENOMIC DNA]</scope>
    <source>
        <strain evidence="3 4">NPDC050100</strain>
    </source>
</reference>
<feature type="domain" description="Trehalase-like N-terminal" evidence="2">
    <location>
        <begin position="4"/>
        <end position="187"/>
    </location>
</feature>
<comment type="caution">
    <text evidence="3">The sequence shown here is derived from an EMBL/GenBank/DDBJ whole genome shotgun (WGS) entry which is preliminary data.</text>
</comment>
<dbReference type="InterPro" id="IPR045582">
    <property type="entry name" value="Trehalase-like_N"/>
</dbReference>
<sequence>MTTTAIADYAMLSDRHSAALVAKDGTIEWLCMPRFDSPSIFAAMLDDDAGSWSIRPSGPYTVSRRYMDATLVLQTMFETGTGTLVLTDALATGADADPHRLGASAPHLVLRSATCVRGSVEVDVRYRPRPEYGLVTPLMSVLDGGIRSRGGCGQTILSSPVDLVITREEATATVTLAAGEVLRFALRWAALDEPEPQVCGTEEIAAALEATLTSWRSWSKAHQRYEGHYLGLVRHSGRILQGLSYQPTGAIVAAATTSLPEEPGGKRNWDYRYAWIRDASFTMDALWVAACPDEASEFFSFMTTAAAAYEPGRTLQIMFGIGGERDLTERELPHLRGWRNSWPVRTGNAAWRQPQIDVYGALLGAAYRLADQLSWADSDERGFLVALADAAAHQWSRPDHGIWEIRGDPRHYVYSKVMCWVAVDRAIALADRLDAAGHLPRWCRARDEIRRVVLADGWSEEAGAFTQAFHSPDLDASVLMMPIVGFLPADDPRMLATIDAVAKRLTGENGLVYRYRNEDGLEGGEGTFVLCTFWLAQALALAGRVAQAREVFETAISYVNDVGLLAEEIEPGTGEQLGNFPQAFSHIGLINAAWAIDGALAEEQILC</sequence>
<keyword evidence="4" id="KW-1185">Reference proteome</keyword>
<dbReference type="EMBL" id="JBFALK010000001">
    <property type="protein sequence ID" value="MEV0967566.1"/>
    <property type="molecule type" value="Genomic_DNA"/>
</dbReference>
<dbReference type="Pfam" id="PF19291">
    <property type="entry name" value="TREH_N"/>
    <property type="match status" value="1"/>
</dbReference>
<protein>
    <submittedName>
        <fullName evidence="3">Glycoside hydrolase family 15 protein</fullName>
    </submittedName>
</protein>
<evidence type="ECO:0000313" key="3">
    <source>
        <dbReference type="EMBL" id="MEV0967566.1"/>
    </source>
</evidence>
<evidence type="ECO:0000259" key="1">
    <source>
        <dbReference type="Pfam" id="PF00723"/>
    </source>
</evidence>
<name>A0ABV3G7G6_MICGL</name>
<dbReference type="SUPFAM" id="SSF48208">
    <property type="entry name" value="Six-hairpin glycosidases"/>
    <property type="match status" value="1"/>
</dbReference>
<gene>
    <name evidence="3" type="ORF">AB0I59_02935</name>
</gene>
<dbReference type="InterPro" id="IPR008928">
    <property type="entry name" value="6-hairpin_glycosidase_sf"/>
</dbReference>
<dbReference type="RefSeq" id="WP_061253578.1">
    <property type="nucleotide sequence ID" value="NZ_JBFALK010000001.1"/>
</dbReference>
<dbReference type="InterPro" id="IPR011613">
    <property type="entry name" value="GH15-like"/>
</dbReference>